<evidence type="ECO:0000313" key="2">
    <source>
        <dbReference type="Proteomes" id="UP000002274"/>
    </source>
</evidence>
<dbReference type="EMBL" id="CP000554">
    <property type="protein sequence ID" value="ABM77083.1"/>
    <property type="molecule type" value="Genomic_DNA"/>
</dbReference>
<accession>A2C6H3</accession>
<proteinExistence type="predicted"/>
<reference evidence="1 2" key="1">
    <citation type="journal article" date="2007" name="PLoS Genet.">
        <title>Patterns and implications of gene gain and loss in the evolution of Prochlorococcus.</title>
        <authorList>
            <person name="Kettler G.C."/>
            <person name="Martiny A.C."/>
            <person name="Huang K."/>
            <person name="Zucker J."/>
            <person name="Coleman M.L."/>
            <person name="Rodrigue S."/>
            <person name="Chen F."/>
            <person name="Lapidus A."/>
            <person name="Ferriera S."/>
            <person name="Johnson J."/>
            <person name="Steglich C."/>
            <person name="Church G.M."/>
            <person name="Richardson P."/>
            <person name="Chisholm S.W."/>
        </authorList>
    </citation>
    <scope>NUCLEOTIDE SEQUENCE [LARGE SCALE GENOMIC DNA]</scope>
    <source>
        <strain evidence="1 2">MIT 9303</strain>
    </source>
</reference>
<dbReference type="HOGENOM" id="CLU_210390_0_0_3"/>
<dbReference type="KEGG" id="pmf:P9303_03311"/>
<evidence type="ECO:0000313" key="1">
    <source>
        <dbReference type="EMBL" id="ABM77083.1"/>
    </source>
</evidence>
<dbReference type="STRING" id="59922.P9303_03311"/>
<dbReference type="AlphaFoldDB" id="A2C6H3"/>
<sequence>MMESMSDSVAERLGTLQPIAPPRLERIRQQISIQELELSLARLGLSSPTSNELSEGIAS</sequence>
<organism evidence="1 2">
    <name type="scientific">Prochlorococcus marinus (strain MIT 9303)</name>
    <dbReference type="NCBI Taxonomy" id="59922"/>
    <lineage>
        <taxon>Bacteria</taxon>
        <taxon>Bacillati</taxon>
        <taxon>Cyanobacteriota</taxon>
        <taxon>Cyanophyceae</taxon>
        <taxon>Synechococcales</taxon>
        <taxon>Prochlorococcaceae</taxon>
        <taxon>Prochlorococcus</taxon>
    </lineage>
</organism>
<name>A2C6H3_PROM3</name>
<dbReference type="Proteomes" id="UP000002274">
    <property type="component" value="Chromosome"/>
</dbReference>
<gene>
    <name evidence="1" type="ordered locus">P9303_03311</name>
</gene>
<protein>
    <submittedName>
        <fullName evidence="1">Uncharacterized protein</fullName>
    </submittedName>
</protein>